<gene>
    <name evidence="1" type="ORF">JQS30_14160</name>
</gene>
<dbReference type="SUPFAM" id="SSF56112">
    <property type="entry name" value="Protein kinase-like (PK-like)"/>
    <property type="match status" value="1"/>
</dbReference>
<name>A0A895XRK8_9ACTN</name>
<dbReference type="AlphaFoldDB" id="A0A895XRK8"/>
<dbReference type="RefSeq" id="WP_213170891.1">
    <property type="nucleotide sequence ID" value="NZ_CP070496.1"/>
</dbReference>
<dbReference type="Gene3D" id="3.90.1200.10">
    <property type="match status" value="1"/>
</dbReference>
<evidence type="ECO:0000313" key="1">
    <source>
        <dbReference type="EMBL" id="QSB04890.1"/>
    </source>
</evidence>
<dbReference type="EMBL" id="CP070496">
    <property type="protein sequence ID" value="QSB04890.1"/>
    <property type="molecule type" value="Genomic_DNA"/>
</dbReference>
<accession>A0A895XRK8</accession>
<protein>
    <submittedName>
        <fullName evidence="1">Uncharacterized protein</fullName>
    </submittedName>
</protein>
<dbReference type="InterPro" id="IPR011009">
    <property type="entry name" value="Kinase-like_dom_sf"/>
</dbReference>
<reference evidence="1" key="1">
    <citation type="submission" date="2021-02" db="EMBL/GenBank/DDBJ databases">
        <title>Natronoglycomyces albus gen. nov., sp. nov, a haloalkaliphilic actinobacterium from a soda solonchak soil.</title>
        <authorList>
            <person name="Sorokin D.Y."/>
            <person name="Khijniak T.V."/>
            <person name="Zakharycheva A.P."/>
            <person name="Boueva O.V."/>
            <person name="Ariskina E.V."/>
            <person name="Hahnke R.L."/>
            <person name="Bunk B."/>
            <person name="Sproer C."/>
            <person name="Schumann P."/>
            <person name="Evtushenko L.I."/>
            <person name="Kublanov I.V."/>
        </authorList>
    </citation>
    <scope>NUCLEOTIDE SEQUENCE</scope>
    <source>
        <strain evidence="1">DSM 106290</strain>
    </source>
</reference>
<sequence length="299" mass="33650">MNSQLDTDAADENHQALMRSSLNHAAEHFGLNLSGEPVYGWRLRTIGAAATGPRHGTCWLRVVSEFPQWAHGDTWTGNSDANTLTNISKPRVLDTHTWNEHWKVMRAEVMTLVKDAPCSQTEEPPAELNLPSKWWETLRRNLDSLASQPTPRSRVTQEEATRRLQVFFGDRIDPTITHWTTAHGDLHWANLTAPDLAIMDWEHWGTAPAGYDAATLLCYSLTNPDLIAQIRRHFAHILDTPTGHLAQLLVITRLLLRIETGDHPHLAIPLHHHAKDLLAREAHLVIQALYRCVLGPPDG</sequence>
<organism evidence="1 2">
    <name type="scientific">Natronoglycomyces albus</name>
    <dbReference type="NCBI Taxonomy" id="2811108"/>
    <lineage>
        <taxon>Bacteria</taxon>
        <taxon>Bacillati</taxon>
        <taxon>Actinomycetota</taxon>
        <taxon>Actinomycetes</taxon>
        <taxon>Glycomycetales</taxon>
        <taxon>Glycomycetaceae</taxon>
        <taxon>Natronoglycomyces</taxon>
    </lineage>
</organism>
<keyword evidence="2" id="KW-1185">Reference proteome</keyword>
<evidence type="ECO:0000313" key="2">
    <source>
        <dbReference type="Proteomes" id="UP000662939"/>
    </source>
</evidence>
<dbReference type="KEGG" id="nav:JQS30_14160"/>
<dbReference type="Proteomes" id="UP000662939">
    <property type="component" value="Chromosome"/>
</dbReference>
<proteinExistence type="predicted"/>